<dbReference type="Proteomes" id="UP000470875">
    <property type="component" value="Unassembled WGS sequence"/>
</dbReference>
<protein>
    <submittedName>
        <fullName evidence="2">Nitrate reductase molybdenum cofactor assembly chaperone</fullName>
    </submittedName>
</protein>
<dbReference type="AlphaFoldDB" id="A0A6N7W9J9"/>
<dbReference type="InterPro" id="IPR036411">
    <property type="entry name" value="TorD-like_sf"/>
</dbReference>
<keyword evidence="3" id="KW-1185">Reference proteome</keyword>
<dbReference type="GO" id="GO:0051082">
    <property type="term" value="F:unfolded protein binding"/>
    <property type="evidence" value="ECO:0007669"/>
    <property type="project" value="InterPro"/>
</dbReference>
<accession>A0A6N7W9J9</accession>
<name>A0A6N7W9J9_9ACTO</name>
<dbReference type="InterPro" id="IPR020945">
    <property type="entry name" value="DMSO/NO3_reduct_chaperone"/>
</dbReference>
<dbReference type="GO" id="GO:0042128">
    <property type="term" value="P:nitrate assimilation"/>
    <property type="evidence" value="ECO:0007669"/>
    <property type="project" value="UniProtKB-KW"/>
</dbReference>
<gene>
    <name evidence="2" type="primary">narJ</name>
    <name evidence="2" type="ORF">FYJ24_10140</name>
</gene>
<dbReference type="NCBIfam" id="TIGR00684">
    <property type="entry name" value="narJ"/>
    <property type="match status" value="1"/>
</dbReference>
<organism evidence="2 3">
    <name type="scientific">Scrofimicrobium canadense</name>
    <dbReference type="NCBI Taxonomy" id="2652290"/>
    <lineage>
        <taxon>Bacteria</taxon>
        <taxon>Bacillati</taxon>
        <taxon>Actinomycetota</taxon>
        <taxon>Actinomycetes</taxon>
        <taxon>Actinomycetales</taxon>
        <taxon>Actinomycetaceae</taxon>
        <taxon>Scrofimicrobium</taxon>
    </lineage>
</organism>
<dbReference type="GO" id="GO:0051131">
    <property type="term" value="P:chaperone-mediated protein complex assembly"/>
    <property type="evidence" value="ECO:0007669"/>
    <property type="project" value="InterPro"/>
</dbReference>
<dbReference type="Gene3D" id="1.10.3480.10">
    <property type="entry name" value="TorD-like"/>
    <property type="match status" value="1"/>
</dbReference>
<dbReference type="PANTHER" id="PTHR43680">
    <property type="entry name" value="NITRATE REDUCTASE MOLYBDENUM COFACTOR ASSEMBLY CHAPERONE"/>
    <property type="match status" value="1"/>
</dbReference>
<dbReference type="PANTHER" id="PTHR43680:SF2">
    <property type="entry name" value="NITRATE REDUCTASE MOLYBDENUM COFACTOR ASSEMBLY CHAPERONE NARJ"/>
    <property type="match status" value="1"/>
</dbReference>
<dbReference type="GO" id="GO:0016530">
    <property type="term" value="F:metallochaperone activity"/>
    <property type="evidence" value="ECO:0007669"/>
    <property type="project" value="TreeGrafter"/>
</dbReference>
<dbReference type="SUPFAM" id="SSF89155">
    <property type="entry name" value="TorD-like"/>
    <property type="match status" value="1"/>
</dbReference>
<evidence type="ECO:0000256" key="1">
    <source>
        <dbReference type="ARBA" id="ARBA00023063"/>
    </source>
</evidence>
<comment type="caution">
    <text evidence="2">The sequence shown here is derived from an EMBL/GenBank/DDBJ whole genome shotgun (WGS) entry which is preliminary data.</text>
</comment>
<sequence length="224" mass="25261">MSKTRFLSSPHSSIGAVVPAQCSPQDMRTIHMLLSALLEYPSERLTQAITAYHEVQAGLPTEVRCHIDAFLEWAEAHDQRQIAEHYVDTFDHQRRCALYLTYYMAGDTRLRGSAILGFREFLHALGYELAKEELDDYLPVLLELSGRSGDPLVWQLLASHREGIEVMRAALDRARSPYLHLVNALAATLPEVSAETEERFHRLVSQGPPTEMVGVHLPLSWSTP</sequence>
<evidence type="ECO:0000313" key="2">
    <source>
        <dbReference type="EMBL" id="MSS85112.1"/>
    </source>
</evidence>
<keyword evidence="1" id="KW-0534">Nitrate assimilation</keyword>
<dbReference type="Pfam" id="PF02613">
    <property type="entry name" value="Nitrate_red_del"/>
    <property type="match status" value="1"/>
</dbReference>
<reference evidence="2 3" key="1">
    <citation type="submission" date="2019-08" db="EMBL/GenBank/DDBJ databases">
        <title>In-depth cultivation of the pig gut microbiome towards novel bacterial diversity and tailored functional studies.</title>
        <authorList>
            <person name="Wylensek D."/>
            <person name="Hitch T.C.A."/>
            <person name="Clavel T."/>
        </authorList>
    </citation>
    <scope>NUCLEOTIDE SEQUENCE [LARGE SCALE GENOMIC DNA]</scope>
    <source>
        <strain evidence="2 3">WB03_NA08</strain>
    </source>
</reference>
<dbReference type="InterPro" id="IPR003765">
    <property type="entry name" value="NO3_reductase_chaperone_NarJ"/>
</dbReference>
<dbReference type="EMBL" id="VULO01000012">
    <property type="protein sequence ID" value="MSS85112.1"/>
    <property type="molecule type" value="Genomic_DNA"/>
</dbReference>
<dbReference type="RefSeq" id="WP_154546066.1">
    <property type="nucleotide sequence ID" value="NZ_VULO01000012.1"/>
</dbReference>
<evidence type="ECO:0000313" key="3">
    <source>
        <dbReference type="Proteomes" id="UP000470875"/>
    </source>
</evidence>
<proteinExistence type="predicted"/>